<evidence type="ECO:0000313" key="2">
    <source>
        <dbReference type="Proteomes" id="UP000694865"/>
    </source>
</evidence>
<proteinExistence type="predicted"/>
<dbReference type="RefSeq" id="XP_006821818.1">
    <property type="nucleotide sequence ID" value="XM_006821755.1"/>
</dbReference>
<dbReference type="Proteomes" id="UP000694865">
    <property type="component" value="Unplaced"/>
</dbReference>
<organism evidence="2 3">
    <name type="scientific">Saccoglossus kowalevskii</name>
    <name type="common">Acorn worm</name>
    <dbReference type="NCBI Taxonomy" id="10224"/>
    <lineage>
        <taxon>Eukaryota</taxon>
        <taxon>Metazoa</taxon>
        <taxon>Hemichordata</taxon>
        <taxon>Enteropneusta</taxon>
        <taxon>Harrimaniidae</taxon>
        <taxon>Saccoglossus</taxon>
    </lineage>
</organism>
<dbReference type="InterPro" id="IPR034109">
    <property type="entry name" value="Lsm11_M"/>
</dbReference>
<dbReference type="SUPFAM" id="SSF50182">
    <property type="entry name" value="Sm-like ribonucleoproteins"/>
    <property type="match status" value="1"/>
</dbReference>
<evidence type="ECO:0000313" key="3">
    <source>
        <dbReference type="RefSeq" id="XP_006821818.1"/>
    </source>
</evidence>
<dbReference type="CDD" id="cd01739">
    <property type="entry name" value="LSm11_M"/>
    <property type="match status" value="1"/>
</dbReference>
<feature type="compositionally biased region" description="Basic residues" evidence="1">
    <location>
        <begin position="259"/>
        <end position="271"/>
    </location>
</feature>
<feature type="compositionally biased region" description="Basic and acidic residues" evidence="1">
    <location>
        <begin position="225"/>
        <end position="251"/>
    </location>
</feature>
<evidence type="ECO:0000256" key="1">
    <source>
        <dbReference type="SAM" id="MobiDB-lite"/>
    </source>
</evidence>
<dbReference type="PANTHER" id="PTHR21415">
    <property type="entry name" value="U7 SNRNA-ASSOCIATED SM-LIKE PROTEIN LSM11"/>
    <property type="match status" value="1"/>
</dbReference>
<reference evidence="3" key="1">
    <citation type="submission" date="2025-08" db="UniProtKB">
        <authorList>
            <consortium name="RefSeq"/>
        </authorList>
    </citation>
    <scope>IDENTIFICATION</scope>
    <source>
        <tissue evidence="3">Testes</tissue>
    </source>
</reference>
<sequence length="522" mass="58616">MSETQEFKMAAPDDEEREKIDLTSPKFQPLTALYSKDVTVPRPAVRQFNNVAEYERYMLTGEVPGTRSKKPAKTSATKTRAELLQRICTERIIDSTKRDSDNDEDIEPGMARAGQYGRYASKRNVLSRMEEENQGPMSMLYRSVEDKLRIRVCTRTFKGLRGMCTGYLVAYDKYWNLAMVDVDEVYKKPSLGKKLYNEERLTCRKLIENSVYKEDIGGQSTPASDDIRPTEKQRTDAKDDSSACDVDKKTVTVDAPHTTRGKKKKERHNRKQKTDTHQNNGNKEPDDLSVLESELASLQEKLALLGQDEESNSDVVIAMTDDAVEECEDEKKDLITINQGDEDRVVEECVGEKNDLKMGTQADEDVLKDRESELDFLSTDGTPTECNDSSKTIVEKTKLKEVEFKSEGESAVISRKEENTTGVCKASGTATAGVCRASRTVTSEITTAGSCTNTTTSETVCVGESKETMGGSVMSTFEQKTNKNHVQRKRTIVRGDFIRRHVNQMLIRGDNVVMVMMCSDKT</sequence>
<gene>
    <name evidence="3" type="primary">LOC102806831</name>
</gene>
<feature type="region of interest" description="Disordered" evidence="1">
    <location>
        <begin position="1"/>
        <end position="24"/>
    </location>
</feature>
<protein>
    <submittedName>
        <fullName evidence="3">Uncharacterized protein LOC102806831</fullName>
    </submittedName>
</protein>
<name>A0ABM0MP77_SACKO</name>
<keyword evidence="2" id="KW-1185">Reference proteome</keyword>
<dbReference type="GeneID" id="102806831"/>
<dbReference type="InterPro" id="IPR010920">
    <property type="entry name" value="LSM_dom_sf"/>
</dbReference>
<feature type="region of interest" description="Disordered" evidence="1">
    <location>
        <begin position="215"/>
        <end position="287"/>
    </location>
</feature>
<dbReference type="PANTHER" id="PTHR21415:SF1">
    <property type="entry name" value="U7 SNRNA-ASSOCIATED SM-LIKE PROTEIN LSM11"/>
    <property type="match status" value="1"/>
</dbReference>
<dbReference type="Gene3D" id="2.30.30.100">
    <property type="match status" value="1"/>
</dbReference>
<accession>A0ABM0MP77</accession>
<dbReference type="InterPro" id="IPR039267">
    <property type="entry name" value="Lsm11"/>
</dbReference>